<feature type="transmembrane region" description="Helical" evidence="12">
    <location>
        <begin position="174"/>
        <end position="196"/>
    </location>
</feature>
<evidence type="ECO:0000256" key="7">
    <source>
        <dbReference type="ARBA" id="ARBA00022723"/>
    </source>
</evidence>
<evidence type="ECO:0000313" key="14">
    <source>
        <dbReference type="Proteomes" id="UP000265916"/>
    </source>
</evidence>
<comment type="subcellular location">
    <subcellularLocation>
        <location evidence="1">Cell membrane</location>
        <topology evidence="1">Multi-pass membrane protein</topology>
    </subcellularLocation>
</comment>
<evidence type="ECO:0000256" key="6">
    <source>
        <dbReference type="ARBA" id="ARBA00022692"/>
    </source>
</evidence>
<dbReference type="GO" id="GO:0019646">
    <property type="term" value="P:aerobic electron transport chain"/>
    <property type="evidence" value="ECO:0007669"/>
    <property type="project" value="TreeGrafter"/>
</dbReference>
<comment type="caution">
    <text evidence="13">The sequence shown here is derived from an EMBL/GenBank/DDBJ whole genome shotgun (WGS) entry which is preliminary data.</text>
</comment>
<dbReference type="PIRSF" id="PIRSF000267">
    <property type="entry name" value="Cyt_oxidse_sub2"/>
    <property type="match status" value="1"/>
</dbReference>
<keyword evidence="3" id="KW-0813">Transport</keyword>
<dbReference type="GO" id="GO:0046872">
    <property type="term" value="F:metal ion binding"/>
    <property type="evidence" value="ECO:0007669"/>
    <property type="project" value="UniProtKB-KW"/>
</dbReference>
<dbReference type="PANTHER" id="PTHR43141:SF5">
    <property type="entry name" value="CYTOCHROME BD-I UBIQUINOL OXIDASE SUBUNIT 2"/>
    <property type="match status" value="1"/>
</dbReference>
<feature type="transmembrane region" description="Helical" evidence="12">
    <location>
        <begin position="123"/>
        <end position="147"/>
    </location>
</feature>
<evidence type="ECO:0000256" key="5">
    <source>
        <dbReference type="ARBA" id="ARBA00022617"/>
    </source>
</evidence>
<dbReference type="GO" id="GO:0005886">
    <property type="term" value="C:plasma membrane"/>
    <property type="evidence" value="ECO:0007669"/>
    <property type="project" value="UniProtKB-SubCell"/>
</dbReference>
<feature type="transmembrane region" description="Helical" evidence="12">
    <location>
        <begin position="85"/>
        <end position="102"/>
    </location>
</feature>
<feature type="transmembrane region" description="Helical" evidence="12">
    <location>
        <begin position="258"/>
        <end position="281"/>
    </location>
</feature>
<gene>
    <name evidence="13" type="primary">cydB</name>
    <name evidence="13" type="ORF">CKF58_08030</name>
</gene>
<keyword evidence="6 12" id="KW-0812">Transmembrane</keyword>
<evidence type="ECO:0000256" key="11">
    <source>
        <dbReference type="ARBA" id="ARBA00023136"/>
    </source>
</evidence>
<evidence type="ECO:0000256" key="12">
    <source>
        <dbReference type="SAM" id="Phobius"/>
    </source>
</evidence>
<keyword evidence="8" id="KW-0249">Electron transport</keyword>
<keyword evidence="5" id="KW-0349">Heme</keyword>
<keyword evidence="4" id="KW-1003">Cell membrane</keyword>
<keyword evidence="14" id="KW-1185">Reference proteome</keyword>
<proteinExistence type="inferred from homology"/>
<evidence type="ECO:0000256" key="8">
    <source>
        <dbReference type="ARBA" id="ARBA00022982"/>
    </source>
</evidence>
<dbReference type="OrthoDB" id="9776710at2"/>
<feature type="transmembrane region" description="Helical" evidence="12">
    <location>
        <begin position="6"/>
        <end position="25"/>
    </location>
</feature>
<evidence type="ECO:0000313" key="13">
    <source>
        <dbReference type="EMBL" id="RIY34615.1"/>
    </source>
</evidence>
<evidence type="ECO:0000256" key="9">
    <source>
        <dbReference type="ARBA" id="ARBA00022989"/>
    </source>
</evidence>
<comment type="similarity">
    <text evidence="2">Belongs to the cytochrome ubiquinol oxidase subunit 2 family.</text>
</comment>
<dbReference type="InterPro" id="IPR003317">
    <property type="entry name" value="Cyt-d_oxidase_su2"/>
</dbReference>
<protein>
    <submittedName>
        <fullName evidence="13">Cytochrome d ubiquinol oxidase subunit II</fullName>
    </submittedName>
</protein>
<dbReference type="GO" id="GO:0016682">
    <property type="term" value="F:oxidoreductase activity, acting on diphenols and related substances as donors, oxygen as acceptor"/>
    <property type="evidence" value="ECO:0007669"/>
    <property type="project" value="TreeGrafter"/>
</dbReference>
<keyword evidence="7" id="KW-0479">Metal-binding</keyword>
<dbReference type="NCBIfam" id="TIGR00203">
    <property type="entry name" value="cydB"/>
    <property type="match status" value="1"/>
</dbReference>
<name>A0A3A1YAB5_9GAMM</name>
<dbReference type="Proteomes" id="UP000265916">
    <property type="component" value="Unassembled WGS sequence"/>
</dbReference>
<evidence type="ECO:0000256" key="3">
    <source>
        <dbReference type="ARBA" id="ARBA00022448"/>
    </source>
</evidence>
<feature type="transmembrane region" description="Helical" evidence="12">
    <location>
        <begin position="293"/>
        <end position="318"/>
    </location>
</feature>
<keyword evidence="11 12" id="KW-0472">Membrane</keyword>
<organism evidence="13 14">
    <name type="scientific">Psittacicella hinzii</name>
    <dbReference type="NCBI Taxonomy" id="2028575"/>
    <lineage>
        <taxon>Bacteria</taxon>
        <taxon>Pseudomonadati</taxon>
        <taxon>Pseudomonadota</taxon>
        <taxon>Gammaproteobacteria</taxon>
        <taxon>Pasteurellales</taxon>
        <taxon>Psittacicellaceae</taxon>
        <taxon>Psittacicella</taxon>
    </lineage>
</organism>
<dbReference type="EMBL" id="NRJG01000194">
    <property type="protein sequence ID" value="RIY34615.1"/>
    <property type="molecule type" value="Genomic_DNA"/>
</dbReference>
<dbReference type="PANTHER" id="PTHR43141">
    <property type="entry name" value="CYTOCHROME BD2 SUBUNIT II"/>
    <property type="match status" value="1"/>
</dbReference>
<dbReference type="GO" id="GO:0070069">
    <property type="term" value="C:cytochrome complex"/>
    <property type="evidence" value="ECO:0007669"/>
    <property type="project" value="TreeGrafter"/>
</dbReference>
<evidence type="ECO:0000256" key="2">
    <source>
        <dbReference type="ARBA" id="ARBA00007543"/>
    </source>
</evidence>
<evidence type="ECO:0000256" key="10">
    <source>
        <dbReference type="ARBA" id="ARBA00023004"/>
    </source>
</evidence>
<accession>A0A3A1YAB5</accession>
<dbReference type="Pfam" id="PF02322">
    <property type="entry name" value="Cyt_bd_oxida_II"/>
    <property type="match status" value="1"/>
</dbReference>
<evidence type="ECO:0000256" key="1">
    <source>
        <dbReference type="ARBA" id="ARBA00004651"/>
    </source>
</evidence>
<dbReference type="AlphaFoldDB" id="A0A3A1YAB5"/>
<feature type="transmembrane region" description="Helical" evidence="12">
    <location>
        <begin position="338"/>
        <end position="363"/>
    </location>
</feature>
<keyword evidence="9 12" id="KW-1133">Transmembrane helix</keyword>
<dbReference type="RefSeq" id="WP_119532727.1">
    <property type="nucleotide sequence ID" value="NZ_JBHSSP010000020.1"/>
</dbReference>
<keyword evidence="10" id="KW-0408">Iron</keyword>
<evidence type="ECO:0000256" key="4">
    <source>
        <dbReference type="ARBA" id="ARBA00022475"/>
    </source>
</evidence>
<dbReference type="GO" id="GO:0009055">
    <property type="term" value="F:electron transfer activity"/>
    <property type="evidence" value="ECO:0007669"/>
    <property type="project" value="TreeGrafter"/>
</dbReference>
<reference evidence="13 14" key="1">
    <citation type="submission" date="2017-08" db="EMBL/GenBank/DDBJ databases">
        <title>Reclassification of Bisgaard taxon 37 and 44.</title>
        <authorList>
            <person name="Christensen H."/>
        </authorList>
    </citation>
    <scope>NUCLEOTIDE SEQUENCE [LARGE SCALE GENOMIC DNA]</scope>
    <source>
        <strain evidence="13 14">111</strain>
    </source>
</reference>
<feature type="transmembrane region" description="Helical" evidence="12">
    <location>
        <begin position="217"/>
        <end position="238"/>
    </location>
</feature>
<sequence>MLSFEVLQFIWWVLVIVLLSGFIIIDGFDLGALALNPVIAKTEEERRIVINTIAPHWDGNQVWLLLGGGAIFAAWPEVYATSFSGFYLGMVLILFALFFRPVGLEYRHKFELEKHRRAVDWSLAWSGFAPALVTGVALGNVLLGVPFEFDSIGRSFYGPGTLWILNLLKLLNPFGLLVGLLCLCVVLTQGANWVALRTDRTSELYARATKAGSVFSLAVFVLAVVTAIALAFISGYHLDKNMLILDATTDAVSRTSSWYANYTANPVLFVFPVLALVMYLASARSAKNGRNAFAFITSSCGVLLLFVTYAITLFPFILPSSIAPHQSLTIFNATSSQLTLNVMFWVAIVVVPIVLIYTVWAYYKMWTRLSTKTVTENTHALY</sequence>